<dbReference type="RefSeq" id="WP_377981643.1">
    <property type="nucleotide sequence ID" value="NZ_JBBKXZ010000001.1"/>
</dbReference>
<reference evidence="2 3" key="1">
    <citation type="submission" date="2024-03" db="EMBL/GenBank/DDBJ databases">
        <title>Aquirufa genome sequencing.</title>
        <authorList>
            <person name="Pitt A."/>
            <person name="Hahn M.W."/>
        </authorList>
    </citation>
    <scope>NUCLEOTIDE SEQUENCE [LARGE SCALE GENOMIC DNA]</scope>
    <source>
        <strain evidence="2 3">OSTEICH-129V</strain>
    </source>
</reference>
<accession>A0ABW6D8B4</accession>
<feature type="chain" id="PRO_5046559214" description="Tetratricopeptide repeat protein" evidence="1">
    <location>
        <begin position="21"/>
        <end position="373"/>
    </location>
</feature>
<dbReference type="EMBL" id="JBBKXZ010000001">
    <property type="protein sequence ID" value="MFD3393011.1"/>
    <property type="molecule type" value="Genomic_DNA"/>
</dbReference>
<evidence type="ECO:0000256" key="1">
    <source>
        <dbReference type="SAM" id="SignalP"/>
    </source>
</evidence>
<keyword evidence="3" id="KW-1185">Reference proteome</keyword>
<evidence type="ECO:0000313" key="3">
    <source>
        <dbReference type="Proteomes" id="UP001598138"/>
    </source>
</evidence>
<keyword evidence="1" id="KW-0732">Signal</keyword>
<protein>
    <recommendedName>
        <fullName evidence="4">Tetratricopeptide repeat protein</fullName>
    </recommendedName>
</protein>
<evidence type="ECO:0008006" key="4">
    <source>
        <dbReference type="Google" id="ProtNLM"/>
    </source>
</evidence>
<sequence length="373" mass="41518">MKRILFILLMSIVIYHSSFAQNNLGKSDDVARIVLSTYIPDQVEGLTDIARSNLENKINQIATKQGVGGNAIDKRFIISAAVNVISKEITTTAPPMHSYAIDVNFFVGDGIAGTKFSGTNVTLKGVGETESKAYVSALRNLKTDDPKYTQMIEQGKNKIIEYYNSRCDFIIKGAQTKAKMRDFDAALAELVAIPEVCKDCYMKSMDEAATIYREKLELECQQNITNANVLIAKNDWQGAADYLVNYTPDMKCYTEVGLILKKISNHLCAENLGKARAAWANRNAEEASAYLGAISSDSECAADAATLSAQVATKLDIREKKEEERQLRVEESNKLAATRSYNLQKSQIKAIRDIGVAYGNHQPKIVYRVYRYW</sequence>
<comment type="caution">
    <text evidence="2">The sequence shown here is derived from an EMBL/GenBank/DDBJ whole genome shotgun (WGS) entry which is preliminary data.</text>
</comment>
<dbReference type="Proteomes" id="UP001598138">
    <property type="component" value="Unassembled WGS sequence"/>
</dbReference>
<organism evidence="2 3">
    <name type="scientific">Aquirufa avitistagni</name>
    <dbReference type="NCBI Taxonomy" id="3104728"/>
    <lineage>
        <taxon>Bacteria</taxon>
        <taxon>Pseudomonadati</taxon>
        <taxon>Bacteroidota</taxon>
        <taxon>Cytophagia</taxon>
        <taxon>Cytophagales</taxon>
        <taxon>Flectobacillaceae</taxon>
        <taxon>Aquirufa</taxon>
    </lineage>
</organism>
<evidence type="ECO:0000313" key="2">
    <source>
        <dbReference type="EMBL" id="MFD3393011.1"/>
    </source>
</evidence>
<feature type="signal peptide" evidence="1">
    <location>
        <begin position="1"/>
        <end position="20"/>
    </location>
</feature>
<proteinExistence type="predicted"/>
<name>A0ABW6D8B4_9BACT</name>
<gene>
    <name evidence="2" type="ORF">U0R10_00110</name>
</gene>